<protein>
    <submittedName>
        <fullName evidence="1">Uncharacterized protein</fullName>
    </submittedName>
</protein>
<sequence length="253" mass="26787">MANHVRVGADDVLTVGWGEPLPDGERVILRHAASGTVRSGRGAGDGRRWRLPLADLGTGDWEACLEAGGVARPLLTDDPGFSLDGLLAYAGLPRDRAAHVTRSPDGRVALAVRPVRPHAEVVSVHPGGGEIRVAGRLAYTGPRAGGARLVAVARESGWRIAWSARVEGTAFEVCAPVDVLAAEPPALWDLWLDVADVHARLATRLDDAPGKRGKVSFPRQLVGGRSIRPYYTVRDELAFACGARAGEGAVEPR</sequence>
<dbReference type="EMBL" id="JADBDZ010000001">
    <property type="protein sequence ID" value="MBE1533787.1"/>
    <property type="molecule type" value="Genomic_DNA"/>
</dbReference>
<name>A0ABR9JT88_9ACTN</name>
<reference evidence="1 2" key="1">
    <citation type="submission" date="2020-10" db="EMBL/GenBank/DDBJ databases">
        <title>Sequencing the genomes of 1000 actinobacteria strains.</title>
        <authorList>
            <person name="Klenk H.-P."/>
        </authorList>
    </citation>
    <scope>NUCLEOTIDE SEQUENCE [LARGE SCALE GENOMIC DNA]</scope>
    <source>
        <strain evidence="1 2">DSM 46744</strain>
    </source>
</reference>
<organism evidence="1 2">
    <name type="scientific">Actinomadura algeriensis</name>
    <dbReference type="NCBI Taxonomy" id="1679523"/>
    <lineage>
        <taxon>Bacteria</taxon>
        <taxon>Bacillati</taxon>
        <taxon>Actinomycetota</taxon>
        <taxon>Actinomycetes</taxon>
        <taxon>Streptosporangiales</taxon>
        <taxon>Thermomonosporaceae</taxon>
        <taxon>Actinomadura</taxon>
    </lineage>
</organism>
<dbReference type="RefSeq" id="WP_192760272.1">
    <property type="nucleotide sequence ID" value="NZ_JADBDZ010000001.1"/>
</dbReference>
<accession>A0ABR9JT88</accession>
<gene>
    <name evidence="1" type="ORF">H4W34_003620</name>
</gene>
<keyword evidence="2" id="KW-1185">Reference proteome</keyword>
<proteinExistence type="predicted"/>
<dbReference type="Proteomes" id="UP000627838">
    <property type="component" value="Unassembled WGS sequence"/>
</dbReference>
<evidence type="ECO:0000313" key="1">
    <source>
        <dbReference type="EMBL" id="MBE1533787.1"/>
    </source>
</evidence>
<evidence type="ECO:0000313" key="2">
    <source>
        <dbReference type="Proteomes" id="UP000627838"/>
    </source>
</evidence>
<comment type="caution">
    <text evidence="1">The sequence shown here is derived from an EMBL/GenBank/DDBJ whole genome shotgun (WGS) entry which is preliminary data.</text>
</comment>